<dbReference type="PROSITE" id="PS51352">
    <property type="entry name" value="THIOREDOXIN_2"/>
    <property type="match status" value="1"/>
</dbReference>
<evidence type="ECO:0000259" key="1">
    <source>
        <dbReference type="PROSITE" id="PS51352"/>
    </source>
</evidence>
<dbReference type="PANTHER" id="PTHR43640:SF1">
    <property type="entry name" value="THIOREDOXIN-DEPENDENT PEROXIREDOXIN"/>
    <property type="match status" value="1"/>
</dbReference>
<dbReference type="CDD" id="cd02969">
    <property type="entry name" value="PRX_like1"/>
    <property type="match status" value="1"/>
</dbReference>
<dbReference type="PANTHER" id="PTHR43640">
    <property type="entry name" value="OS07G0260300 PROTEIN"/>
    <property type="match status" value="1"/>
</dbReference>
<dbReference type="SUPFAM" id="SSF52833">
    <property type="entry name" value="Thioredoxin-like"/>
    <property type="match status" value="1"/>
</dbReference>
<dbReference type="InterPro" id="IPR013766">
    <property type="entry name" value="Thioredoxin_domain"/>
</dbReference>
<evidence type="ECO:0000313" key="2">
    <source>
        <dbReference type="EMBL" id="SFN68088.1"/>
    </source>
</evidence>
<dbReference type="InterPro" id="IPR036249">
    <property type="entry name" value="Thioredoxin-like_sf"/>
</dbReference>
<accession>A0A1I5B050</accession>
<dbReference type="Pfam" id="PF00578">
    <property type="entry name" value="AhpC-TSA"/>
    <property type="match status" value="1"/>
</dbReference>
<sequence>MMEKWAKKTSKKRLTITYNKINMKNLKILMAAFIAGLGLLSFTATDHEKEGPQKVNASASAKGYEVGDAAADFKLKNIDGKMVSLSDFKSAKGFIVVFTCNHCPYAKKYEDRIVELDKKFKNQGYPVIAVNPNDPNVQPEDGYKQMIDRAKEKGFTFPYLVDEGQKVYPLYGATKTPHVFVLKKENAKNIVKYIGAIDNNYENPNDVSEYYVQDAVNALIKGESVKMDKTVAIGCTIKVKK</sequence>
<reference evidence="3" key="1">
    <citation type="submission" date="2016-10" db="EMBL/GenBank/DDBJ databases">
        <authorList>
            <person name="Varghese N."/>
            <person name="Submissions S."/>
        </authorList>
    </citation>
    <scope>NUCLEOTIDE SEQUENCE [LARGE SCALE GENOMIC DNA]</scope>
    <source>
        <strain evidence="3">DSM 25575</strain>
    </source>
</reference>
<proteinExistence type="predicted"/>
<feature type="domain" description="Thioredoxin" evidence="1">
    <location>
        <begin position="64"/>
        <end position="221"/>
    </location>
</feature>
<gene>
    <name evidence="2" type="ORF">SAMN05421594_3812</name>
</gene>
<dbReference type="AlphaFoldDB" id="A0A1I5B050"/>
<dbReference type="GO" id="GO:0016491">
    <property type="term" value="F:oxidoreductase activity"/>
    <property type="evidence" value="ECO:0007669"/>
    <property type="project" value="InterPro"/>
</dbReference>
<dbReference type="InterPro" id="IPR000866">
    <property type="entry name" value="AhpC/TSA"/>
</dbReference>
<name>A0A1I5B050_CHROL</name>
<dbReference type="GO" id="GO:0016209">
    <property type="term" value="F:antioxidant activity"/>
    <property type="evidence" value="ECO:0007669"/>
    <property type="project" value="InterPro"/>
</dbReference>
<dbReference type="Gene3D" id="3.40.30.10">
    <property type="entry name" value="Glutaredoxin"/>
    <property type="match status" value="1"/>
</dbReference>
<evidence type="ECO:0000313" key="3">
    <source>
        <dbReference type="Proteomes" id="UP000198769"/>
    </source>
</evidence>
<protein>
    <submittedName>
        <fullName evidence="2">AhpC/TSA family protein</fullName>
    </submittedName>
</protein>
<keyword evidence="3" id="KW-1185">Reference proteome</keyword>
<dbReference type="Proteomes" id="UP000198769">
    <property type="component" value="Unassembled WGS sequence"/>
</dbReference>
<dbReference type="EMBL" id="FOVD01000006">
    <property type="protein sequence ID" value="SFN68088.1"/>
    <property type="molecule type" value="Genomic_DNA"/>
</dbReference>
<dbReference type="InterPro" id="IPR047262">
    <property type="entry name" value="PRX-like1"/>
</dbReference>
<organism evidence="2 3">
    <name type="scientific">Chryseobacterium oleae</name>
    <dbReference type="NCBI Taxonomy" id="491207"/>
    <lineage>
        <taxon>Bacteria</taxon>
        <taxon>Pseudomonadati</taxon>
        <taxon>Bacteroidota</taxon>
        <taxon>Flavobacteriia</taxon>
        <taxon>Flavobacteriales</taxon>
        <taxon>Weeksellaceae</taxon>
        <taxon>Chryseobacterium group</taxon>
        <taxon>Chryseobacterium</taxon>
    </lineage>
</organism>